<evidence type="ECO:0000313" key="1">
    <source>
        <dbReference type="EMBL" id="MBB4884090.1"/>
    </source>
</evidence>
<reference evidence="1 2" key="1">
    <citation type="submission" date="2020-08" db="EMBL/GenBank/DDBJ databases">
        <title>Genomic Encyclopedia of Type Strains, Phase III (KMG-III): the genomes of soil and plant-associated and newly described type strains.</title>
        <authorList>
            <person name="Whitman W."/>
        </authorList>
    </citation>
    <scope>NUCLEOTIDE SEQUENCE [LARGE SCALE GENOMIC DNA]</scope>
    <source>
        <strain evidence="1 2">CECT 3265</strain>
    </source>
</reference>
<sequence>MATYWISAEETVVKDGLAQQQITVLRSLSHKTREQAVAELHKIVKRYVPDSLKGVPHVAVRNDDGSFSILPKKANKGYPPCTVRLREQFGG</sequence>
<protein>
    <submittedName>
        <fullName evidence="1">Uncharacterized protein</fullName>
    </submittedName>
</protein>
<comment type="caution">
    <text evidence="1">The sequence shown here is derived from an EMBL/GenBank/DDBJ whole genome shotgun (WGS) entry which is preliminary data.</text>
</comment>
<dbReference type="AlphaFoldDB" id="A0A7W7PCY5"/>
<evidence type="ECO:0000313" key="2">
    <source>
        <dbReference type="Proteomes" id="UP000556436"/>
    </source>
</evidence>
<name>A0A7W7PCY5_STRNE</name>
<accession>A0A7W7PCY5</accession>
<dbReference type="Proteomes" id="UP000556436">
    <property type="component" value="Unassembled WGS sequence"/>
</dbReference>
<dbReference type="EMBL" id="JACHJG010000001">
    <property type="protein sequence ID" value="MBB4884090.1"/>
    <property type="molecule type" value="Genomic_DNA"/>
</dbReference>
<proteinExistence type="predicted"/>
<gene>
    <name evidence="1" type="ORF">FHS38_000099</name>
</gene>
<organism evidence="1 2">
    <name type="scientific">Streptomyces netropsis</name>
    <name type="common">Streptoverticillium netropsis</name>
    <dbReference type="NCBI Taxonomy" id="55404"/>
    <lineage>
        <taxon>Bacteria</taxon>
        <taxon>Bacillati</taxon>
        <taxon>Actinomycetota</taxon>
        <taxon>Actinomycetes</taxon>
        <taxon>Kitasatosporales</taxon>
        <taxon>Streptomycetaceae</taxon>
        <taxon>Streptomyces</taxon>
    </lineage>
</organism>
<keyword evidence="2" id="KW-1185">Reference proteome</keyword>
<dbReference type="RefSeq" id="WP_184729515.1">
    <property type="nucleotide sequence ID" value="NZ_BMRW01000001.1"/>
</dbReference>